<evidence type="ECO:0000256" key="1">
    <source>
        <dbReference type="SAM" id="Phobius"/>
    </source>
</evidence>
<evidence type="ECO:0000313" key="2">
    <source>
        <dbReference type="EMBL" id="PRY88727.1"/>
    </source>
</evidence>
<feature type="transmembrane region" description="Helical" evidence="1">
    <location>
        <begin position="20"/>
        <end position="41"/>
    </location>
</feature>
<keyword evidence="1" id="KW-0812">Transmembrane</keyword>
<dbReference type="EMBL" id="PVTQ01000007">
    <property type="protein sequence ID" value="PRY88727.1"/>
    <property type="molecule type" value="Genomic_DNA"/>
</dbReference>
<keyword evidence="1" id="KW-0472">Membrane</keyword>
<dbReference type="RefSeq" id="WP_106264838.1">
    <property type="nucleotide sequence ID" value="NZ_PVTQ01000007.1"/>
</dbReference>
<feature type="transmembrane region" description="Helical" evidence="1">
    <location>
        <begin position="74"/>
        <end position="97"/>
    </location>
</feature>
<organism evidence="2 3">
    <name type="scientific">Donghicola tyrosinivorans</name>
    <dbReference type="NCBI Taxonomy" id="1652492"/>
    <lineage>
        <taxon>Bacteria</taxon>
        <taxon>Pseudomonadati</taxon>
        <taxon>Pseudomonadota</taxon>
        <taxon>Alphaproteobacteria</taxon>
        <taxon>Rhodobacterales</taxon>
        <taxon>Roseobacteraceae</taxon>
        <taxon>Donghicola</taxon>
    </lineage>
</organism>
<comment type="caution">
    <text evidence="2">The sequence shown here is derived from an EMBL/GenBank/DDBJ whole genome shotgun (WGS) entry which is preliminary data.</text>
</comment>
<feature type="transmembrane region" description="Helical" evidence="1">
    <location>
        <begin position="118"/>
        <end position="136"/>
    </location>
</feature>
<keyword evidence="3" id="KW-1185">Reference proteome</keyword>
<evidence type="ECO:0000313" key="3">
    <source>
        <dbReference type="Proteomes" id="UP000238392"/>
    </source>
</evidence>
<name>A0A2T0WPW8_9RHOB</name>
<dbReference type="Proteomes" id="UP000238392">
    <property type="component" value="Unassembled WGS sequence"/>
</dbReference>
<reference evidence="2 3" key="1">
    <citation type="submission" date="2018-03" db="EMBL/GenBank/DDBJ databases">
        <title>Genomic Encyclopedia of Archaeal and Bacterial Type Strains, Phase II (KMG-II): from individual species to whole genera.</title>
        <authorList>
            <person name="Goeker M."/>
        </authorList>
    </citation>
    <scope>NUCLEOTIDE SEQUENCE [LARGE SCALE GENOMIC DNA]</scope>
    <source>
        <strain evidence="2 3">DSM 100212</strain>
    </source>
</reference>
<proteinExistence type="predicted"/>
<sequence>MAQNPDEHTQRERTGLALKIGGLLTLAGIVIILGPLVYSILAPFPPPPEIDSAMKAADYLNGTTHPLTRLNSNFGFFLFTGCILLAFGLTFLFSHAVDYSAVGAGKMKIFGLEMPVEFQGGAAVLIILLAGMGFSVDKFDLTKLDDTWGEWSELHGKLGKASEENKALSNKNTALSIANDQLVARNKTVEEILRTGGQNLELQFNCNDINSRPMVVRWERRNGGIEGNLLASSDTDTPIRQNDGINPFKLLGQSPSLPYTIVANAGDFPDYDAGERNFVEVISASFEFRGGNLVASIWPGDVSLRDLCDSQKRQAFSTEEVVTQVAPSSPEITPADNAVNRAAQAKAGF</sequence>
<gene>
    <name evidence="2" type="ORF">CLV74_10769</name>
</gene>
<protein>
    <submittedName>
        <fullName evidence="2">Uncharacterized protein</fullName>
    </submittedName>
</protein>
<keyword evidence="1" id="KW-1133">Transmembrane helix</keyword>
<accession>A0A2T0WPW8</accession>
<dbReference type="AlphaFoldDB" id="A0A2T0WPW8"/>